<protein>
    <submittedName>
        <fullName evidence="5">Metallo-dependent phosphatase-like protein</fullName>
    </submittedName>
</protein>
<dbReference type="Pfam" id="PF19272">
    <property type="entry name" value="ASMase_C"/>
    <property type="match status" value="1"/>
</dbReference>
<evidence type="ECO:0000256" key="2">
    <source>
        <dbReference type="ARBA" id="ARBA00023180"/>
    </source>
</evidence>
<proteinExistence type="predicted"/>
<dbReference type="GO" id="GO:0000298">
    <property type="term" value="F:endopolyphosphatase activity"/>
    <property type="evidence" value="ECO:0007669"/>
    <property type="project" value="TreeGrafter"/>
</dbReference>
<keyword evidence="1" id="KW-0378">Hydrolase</keyword>
<dbReference type="Gene3D" id="3.60.21.10">
    <property type="match status" value="1"/>
</dbReference>
<feature type="transmembrane region" description="Helical" evidence="3">
    <location>
        <begin position="7"/>
        <end position="27"/>
    </location>
</feature>
<evidence type="ECO:0000256" key="1">
    <source>
        <dbReference type="ARBA" id="ARBA00022801"/>
    </source>
</evidence>
<evidence type="ECO:0000313" key="6">
    <source>
        <dbReference type="Proteomes" id="UP000193560"/>
    </source>
</evidence>
<dbReference type="InterPro" id="IPR045473">
    <property type="entry name" value="ASM_C"/>
</dbReference>
<dbReference type="Proteomes" id="UP000193560">
    <property type="component" value="Unassembled WGS sequence"/>
</dbReference>
<reference evidence="5 6" key="1">
    <citation type="submission" date="2016-07" db="EMBL/GenBank/DDBJ databases">
        <title>Pervasive Adenine N6-methylation of Active Genes in Fungi.</title>
        <authorList>
            <consortium name="DOE Joint Genome Institute"/>
            <person name="Mondo S.J."/>
            <person name="Dannebaum R.O."/>
            <person name="Kuo R.C."/>
            <person name="Labutti K."/>
            <person name="Haridas S."/>
            <person name="Kuo A."/>
            <person name="Salamov A."/>
            <person name="Ahrendt S.R."/>
            <person name="Lipzen A."/>
            <person name="Sullivan W."/>
            <person name="Andreopoulos W.B."/>
            <person name="Clum A."/>
            <person name="Lindquist E."/>
            <person name="Daum C."/>
            <person name="Ramamoorthy G.K."/>
            <person name="Gryganskyi A."/>
            <person name="Culley D."/>
            <person name="Magnuson J.K."/>
            <person name="James T.Y."/>
            <person name="O'Malley M.A."/>
            <person name="Stajich J.E."/>
            <person name="Spatafora J.W."/>
            <person name="Visel A."/>
            <person name="Grigoriev I.V."/>
        </authorList>
    </citation>
    <scope>NUCLEOTIDE SEQUENCE [LARGE SCALE GENOMIC DNA]</scope>
    <source>
        <strain evidence="5 6">NRRL 1336</strain>
    </source>
</reference>
<dbReference type="GO" id="GO:0004309">
    <property type="term" value="F:exopolyphosphatase activity"/>
    <property type="evidence" value="ECO:0007669"/>
    <property type="project" value="TreeGrafter"/>
</dbReference>
<organism evidence="5 6">
    <name type="scientific">Absidia repens</name>
    <dbReference type="NCBI Taxonomy" id="90262"/>
    <lineage>
        <taxon>Eukaryota</taxon>
        <taxon>Fungi</taxon>
        <taxon>Fungi incertae sedis</taxon>
        <taxon>Mucoromycota</taxon>
        <taxon>Mucoromycotina</taxon>
        <taxon>Mucoromycetes</taxon>
        <taxon>Mucorales</taxon>
        <taxon>Cunninghamellaceae</taxon>
        <taxon>Absidia</taxon>
    </lineage>
</organism>
<keyword evidence="3" id="KW-0472">Membrane</keyword>
<keyword evidence="3" id="KW-1133">Transmembrane helix</keyword>
<dbReference type="PANTHER" id="PTHR10340:SF55">
    <property type="entry name" value="ENDOPOLYPHOSPHATASE"/>
    <property type="match status" value="1"/>
</dbReference>
<comment type="caution">
    <text evidence="5">The sequence shown here is derived from an EMBL/GenBank/DDBJ whole genome shotgun (WGS) entry which is preliminary data.</text>
</comment>
<accession>A0A1X2IJ41</accession>
<evidence type="ECO:0000313" key="5">
    <source>
        <dbReference type="EMBL" id="ORZ16586.1"/>
    </source>
</evidence>
<keyword evidence="6" id="KW-1185">Reference proteome</keyword>
<name>A0A1X2IJ41_9FUNG</name>
<evidence type="ECO:0000259" key="4">
    <source>
        <dbReference type="Pfam" id="PF19272"/>
    </source>
</evidence>
<dbReference type="GO" id="GO:0006798">
    <property type="term" value="P:polyphosphate catabolic process"/>
    <property type="evidence" value="ECO:0007669"/>
    <property type="project" value="TreeGrafter"/>
</dbReference>
<feature type="domain" description="Sphingomyelin phosphodiesterase C-terminal" evidence="4">
    <location>
        <begin position="469"/>
        <end position="522"/>
    </location>
</feature>
<dbReference type="InterPro" id="IPR029052">
    <property type="entry name" value="Metallo-depent_PP-like"/>
</dbReference>
<dbReference type="GO" id="GO:0008081">
    <property type="term" value="F:phosphoric diester hydrolase activity"/>
    <property type="evidence" value="ECO:0007669"/>
    <property type="project" value="TreeGrafter"/>
</dbReference>
<evidence type="ECO:0000256" key="3">
    <source>
        <dbReference type="SAM" id="Phobius"/>
    </source>
</evidence>
<dbReference type="PANTHER" id="PTHR10340">
    <property type="entry name" value="SPHINGOMYELIN PHOSPHODIESTERASE"/>
    <property type="match status" value="1"/>
</dbReference>
<dbReference type="STRING" id="90262.A0A1X2IJ41"/>
<sequence>MGYSSRYFYITMILLSIYLWYLILLPLESYTLQKISAFSRPWWGTPAGPRPRRFGYFLHITDMHIDESYLPGATIESDCHRSPKPYQLQRSSPLALAGKLGSPGQKCDSPIELAQRTLEWIKKEWKHKLNFVVWTGDNARHDWDDQRRRKRKHIYKLNEKIQEMMVETFQPTADDPRYIPLVPSLGNNDIHPHNYIGGVGDDHGILSFYSQLWHNWIPQEHQATFQAGGYFSVDVDYNLRVISLNTLYFYSKNDAVRGCHKPGLAQRHMQWFEQELIKARKDAVKVYVMGHVPPSPRDYRSTCFQEYTRISTAYTDVLRGHFYGHLNMDHFLMFDGRETQLMSNTTKQTSTSNSALQEYYDDDNYDQGFHDDLDDEDMCINKNIGKYVDWLRNMYSSIDPLPQGEQTPPQTPLVVIQVSPSVLPVYLPSIRIYRYEINDDDDESQAVFPDHRYYADADQQGAPPQSHGTLINYKQYFANITEWEEKHDSPPLEYELEYDTHDAYGMKDLTVESYYQLAKDMVEEGDDDDDDRNALWSRFISNMFVQTLNSDPSKDQ</sequence>
<dbReference type="EMBL" id="MCGE01000011">
    <property type="protein sequence ID" value="ORZ16586.1"/>
    <property type="molecule type" value="Genomic_DNA"/>
</dbReference>
<keyword evidence="3" id="KW-0812">Transmembrane</keyword>
<dbReference type="GO" id="GO:0000324">
    <property type="term" value="C:fungal-type vacuole"/>
    <property type="evidence" value="ECO:0007669"/>
    <property type="project" value="TreeGrafter"/>
</dbReference>
<keyword evidence="2" id="KW-0325">Glycoprotein</keyword>
<dbReference type="AlphaFoldDB" id="A0A1X2IJ41"/>
<dbReference type="OrthoDB" id="348678at2759"/>
<gene>
    <name evidence="5" type="ORF">BCR42DRAFT_415391</name>
</gene>
<dbReference type="GO" id="GO:0005615">
    <property type="term" value="C:extracellular space"/>
    <property type="evidence" value="ECO:0007669"/>
    <property type="project" value="TreeGrafter"/>
</dbReference>
<dbReference type="SUPFAM" id="SSF56300">
    <property type="entry name" value="Metallo-dependent phosphatases"/>
    <property type="match status" value="1"/>
</dbReference>